<dbReference type="GO" id="GO:0015995">
    <property type="term" value="P:chlorophyll biosynthetic process"/>
    <property type="evidence" value="ECO:0007669"/>
    <property type="project" value="InterPro"/>
</dbReference>
<sequence length="49" mass="5384">MVLNISKMTGEDSGVTEAYGAIADCYTELGELEKAGEFYDNYIARLESD</sequence>
<dbReference type="InterPro" id="IPR044243">
    <property type="entry name" value="FLU"/>
</dbReference>
<dbReference type="Gene3D" id="1.25.40.10">
    <property type="entry name" value="Tetratricopeptide repeat domain"/>
    <property type="match status" value="1"/>
</dbReference>
<reference evidence="1" key="1">
    <citation type="submission" date="2014-09" db="EMBL/GenBank/DDBJ databases">
        <authorList>
            <person name="Magalhaes I.L.F."/>
            <person name="Oliveira U."/>
            <person name="Santos F.R."/>
            <person name="Vidigal T.H.D.A."/>
            <person name="Brescovit A.D."/>
            <person name="Santos A.J."/>
        </authorList>
    </citation>
    <scope>NUCLEOTIDE SEQUENCE</scope>
    <source>
        <tissue evidence="1">Shoot tissue taken approximately 20 cm above the soil surface</tissue>
    </source>
</reference>
<protein>
    <recommendedName>
        <fullName evidence="2">Tetratricopeptide repeat protein</fullName>
    </recommendedName>
</protein>
<proteinExistence type="predicted"/>
<dbReference type="PANTHER" id="PTHR47310">
    <property type="entry name" value="PROTEIN FLUORESCENT IN BLUE LIGHT, CHLOROPLASTIC"/>
    <property type="match status" value="1"/>
</dbReference>
<dbReference type="SUPFAM" id="SSF48452">
    <property type="entry name" value="TPR-like"/>
    <property type="match status" value="1"/>
</dbReference>
<reference evidence="1" key="2">
    <citation type="journal article" date="2015" name="Data Brief">
        <title>Shoot transcriptome of the giant reed, Arundo donax.</title>
        <authorList>
            <person name="Barrero R.A."/>
            <person name="Guerrero F.D."/>
            <person name="Moolhuijzen P."/>
            <person name="Goolsby J.A."/>
            <person name="Tidwell J."/>
            <person name="Bellgard S.E."/>
            <person name="Bellgard M.I."/>
        </authorList>
    </citation>
    <scope>NUCLEOTIDE SEQUENCE</scope>
    <source>
        <tissue evidence="1">Shoot tissue taken approximately 20 cm above the soil surface</tissue>
    </source>
</reference>
<accession>A0A0A9GPJ4</accession>
<dbReference type="EMBL" id="GBRH01170846">
    <property type="protein sequence ID" value="JAE27050.1"/>
    <property type="molecule type" value="Transcribed_RNA"/>
</dbReference>
<dbReference type="InterPro" id="IPR011990">
    <property type="entry name" value="TPR-like_helical_dom_sf"/>
</dbReference>
<name>A0A0A9GPJ4_ARUDO</name>
<dbReference type="PANTHER" id="PTHR47310:SF8">
    <property type="entry name" value="OS01G0510600 PROTEIN"/>
    <property type="match status" value="1"/>
</dbReference>
<evidence type="ECO:0008006" key="2">
    <source>
        <dbReference type="Google" id="ProtNLM"/>
    </source>
</evidence>
<evidence type="ECO:0000313" key="1">
    <source>
        <dbReference type="EMBL" id="JAE27050.1"/>
    </source>
</evidence>
<dbReference type="AlphaFoldDB" id="A0A0A9GPJ4"/>
<organism evidence="1">
    <name type="scientific">Arundo donax</name>
    <name type="common">Giant reed</name>
    <name type="synonym">Donax arundinaceus</name>
    <dbReference type="NCBI Taxonomy" id="35708"/>
    <lineage>
        <taxon>Eukaryota</taxon>
        <taxon>Viridiplantae</taxon>
        <taxon>Streptophyta</taxon>
        <taxon>Embryophyta</taxon>
        <taxon>Tracheophyta</taxon>
        <taxon>Spermatophyta</taxon>
        <taxon>Magnoliopsida</taxon>
        <taxon>Liliopsida</taxon>
        <taxon>Poales</taxon>
        <taxon>Poaceae</taxon>
        <taxon>PACMAD clade</taxon>
        <taxon>Arundinoideae</taxon>
        <taxon>Arundineae</taxon>
        <taxon>Arundo</taxon>
    </lineage>
</organism>